<dbReference type="Proteomes" id="UP000076625">
    <property type="component" value="Unassembled WGS sequence"/>
</dbReference>
<evidence type="ECO:0000313" key="1">
    <source>
        <dbReference type="EMBL" id="KZE32766.1"/>
    </source>
</evidence>
<dbReference type="Pfam" id="PF11161">
    <property type="entry name" value="DUF2944"/>
    <property type="match status" value="1"/>
</dbReference>
<accession>A0A163CM52</accession>
<evidence type="ECO:0000313" key="2">
    <source>
        <dbReference type="Proteomes" id="UP000076625"/>
    </source>
</evidence>
<organism evidence="1 2">
    <name type="scientific">Crenobacter luteus</name>
    <dbReference type="NCBI Taxonomy" id="1452487"/>
    <lineage>
        <taxon>Bacteria</taxon>
        <taxon>Pseudomonadati</taxon>
        <taxon>Pseudomonadota</taxon>
        <taxon>Betaproteobacteria</taxon>
        <taxon>Neisseriales</taxon>
        <taxon>Neisseriaceae</taxon>
        <taxon>Crenobacter</taxon>
    </lineage>
</organism>
<evidence type="ECO:0008006" key="3">
    <source>
        <dbReference type="Google" id="ProtNLM"/>
    </source>
</evidence>
<comment type="caution">
    <text evidence="1">The sequence shown here is derived from an EMBL/GenBank/DDBJ whole genome shotgun (WGS) entry which is preliminary data.</text>
</comment>
<sequence>MDAMVLAALAKWPNVPACYGWLALDARGAWRMAGERLAHPALAAFFARNYEVGADGAYVQNGPQRAYVTLEDMPYVARVEPDGRVARLPDGLVAAPAAAWLSDDGVFYLELAGHPARVHDHDAALLAGRLVADGGAPLPDEAWDDWPATRPVAALALGGEPLPLGYAGADALAARFGVVREPRPASAG</sequence>
<dbReference type="AlphaFoldDB" id="A0A163CM52"/>
<dbReference type="STRING" id="1452487.AVW16_10285"/>
<dbReference type="OrthoDB" id="7057642at2"/>
<reference evidence="2" key="1">
    <citation type="submission" date="2016-01" db="EMBL/GenBank/DDBJ databases">
        <title>Draft genome of Chromobacterium sp. F49.</title>
        <authorList>
            <person name="Hong K.W."/>
        </authorList>
    </citation>
    <scope>NUCLEOTIDE SEQUENCE [LARGE SCALE GENOMIC DNA]</scope>
    <source>
        <strain evidence="2">CN10</strain>
    </source>
</reference>
<dbReference type="InterPro" id="IPR021332">
    <property type="entry name" value="DUF2944"/>
</dbReference>
<dbReference type="EMBL" id="LQQU01000017">
    <property type="protein sequence ID" value="KZE32766.1"/>
    <property type="molecule type" value="Genomic_DNA"/>
</dbReference>
<name>A0A163CM52_9NEIS</name>
<gene>
    <name evidence="1" type="ORF">AVW16_10285</name>
</gene>
<dbReference type="RefSeq" id="WP_066611679.1">
    <property type="nucleotide sequence ID" value="NZ_LQQU01000017.1"/>
</dbReference>
<keyword evidence="2" id="KW-1185">Reference proteome</keyword>
<proteinExistence type="predicted"/>
<protein>
    <recommendedName>
        <fullName evidence="3">DUF2946 domain-containing protein</fullName>
    </recommendedName>
</protein>